<comment type="caution">
    <text evidence="1">The sequence shown here is derived from an EMBL/GenBank/DDBJ whole genome shotgun (WGS) entry which is preliminary data.</text>
</comment>
<reference evidence="1 2" key="1">
    <citation type="submission" date="2023-07" db="EMBL/GenBank/DDBJ databases">
        <title>Sorghum-associated microbial communities from plants grown in Nebraska, USA.</title>
        <authorList>
            <person name="Schachtman D."/>
        </authorList>
    </citation>
    <scope>NUCLEOTIDE SEQUENCE [LARGE SCALE GENOMIC DNA]</scope>
    <source>
        <strain evidence="1 2">BE57</strain>
    </source>
</reference>
<organism evidence="1 2">
    <name type="scientific">Dyadobacter fermentans</name>
    <dbReference type="NCBI Taxonomy" id="94254"/>
    <lineage>
        <taxon>Bacteria</taxon>
        <taxon>Pseudomonadati</taxon>
        <taxon>Bacteroidota</taxon>
        <taxon>Cytophagia</taxon>
        <taxon>Cytophagales</taxon>
        <taxon>Spirosomataceae</taxon>
        <taxon>Dyadobacter</taxon>
    </lineage>
</organism>
<dbReference type="PROSITE" id="PS51257">
    <property type="entry name" value="PROKAR_LIPOPROTEIN"/>
    <property type="match status" value="1"/>
</dbReference>
<evidence type="ECO:0008006" key="3">
    <source>
        <dbReference type="Google" id="ProtNLM"/>
    </source>
</evidence>
<dbReference type="Proteomes" id="UP001264980">
    <property type="component" value="Unassembled WGS sequence"/>
</dbReference>
<evidence type="ECO:0000313" key="1">
    <source>
        <dbReference type="EMBL" id="MDR6803972.1"/>
    </source>
</evidence>
<protein>
    <recommendedName>
        <fullName evidence="3">Lipoprotein</fullName>
    </recommendedName>
</protein>
<gene>
    <name evidence="1" type="ORF">J2W84_001009</name>
</gene>
<name>A0ABU1QSJ0_9BACT</name>
<sequence>MKGFKAFASLLFIGIAAGCSYEKGEFYIADVSKEHTFTDSTSFHPDCCVSTSVTGMLDAPALIIVEGYLIGGFIDSLHLPKGKVNIENSHGDFYGYRKIAIKYYPGEAKKGSLKIKTLIF</sequence>
<keyword evidence="2" id="KW-1185">Reference proteome</keyword>
<accession>A0ABU1QSJ0</accession>
<proteinExistence type="predicted"/>
<dbReference type="EMBL" id="JAVDTI010000001">
    <property type="protein sequence ID" value="MDR6803972.1"/>
    <property type="molecule type" value="Genomic_DNA"/>
</dbReference>
<dbReference type="RefSeq" id="WP_309981343.1">
    <property type="nucleotide sequence ID" value="NZ_JAVDTI010000001.1"/>
</dbReference>
<evidence type="ECO:0000313" key="2">
    <source>
        <dbReference type="Proteomes" id="UP001264980"/>
    </source>
</evidence>